<evidence type="ECO:0000313" key="3">
    <source>
        <dbReference type="Proteomes" id="UP000446657"/>
    </source>
</evidence>
<evidence type="ECO:0000259" key="1">
    <source>
        <dbReference type="PROSITE" id="PS51910"/>
    </source>
</evidence>
<protein>
    <submittedName>
        <fullName evidence="2">Glycosyl hydrolase</fullName>
    </submittedName>
</protein>
<dbReference type="AlphaFoldDB" id="A0A844KNJ0"/>
<name>A0A844KNJ0_9FIRM</name>
<dbReference type="PROSITE" id="PS51910">
    <property type="entry name" value="GH18_2"/>
    <property type="match status" value="1"/>
</dbReference>
<dbReference type="GO" id="GO:0016787">
    <property type="term" value="F:hydrolase activity"/>
    <property type="evidence" value="ECO:0007669"/>
    <property type="project" value="UniProtKB-KW"/>
</dbReference>
<dbReference type="Gene3D" id="2.60.120.260">
    <property type="entry name" value="Galactose-binding domain-like"/>
    <property type="match status" value="1"/>
</dbReference>
<dbReference type="Gene3D" id="3.20.20.80">
    <property type="entry name" value="Glycosidases"/>
    <property type="match status" value="1"/>
</dbReference>
<proteinExistence type="predicted"/>
<accession>A0A844KNJ0</accession>
<dbReference type="GO" id="GO:0005975">
    <property type="term" value="P:carbohydrate metabolic process"/>
    <property type="evidence" value="ECO:0007669"/>
    <property type="project" value="InterPro"/>
</dbReference>
<dbReference type="Pfam" id="PF00704">
    <property type="entry name" value="Glyco_hydro_18"/>
    <property type="match status" value="1"/>
</dbReference>
<dbReference type="EMBL" id="WNAL01000019">
    <property type="protein sequence ID" value="MTR82089.1"/>
    <property type="molecule type" value="Genomic_DNA"/>
</dbReference>
<sequence>MAWTFMGNTRMHQVLREKGNKLSHVGVFTFEVSADGTISETGTAVSTILPYVKKWPHIKWLLTIMNHGTASIFTALRENTNGAQDTFLSEIVRIIDKYPWCSGIDIDLERGGELANRTKANALFSRIYSTVKAKGANLHVNICLPGMTSVGGSVGGENWCVYADLDAYCDTAAIMSYGMSWAGSAPGPVSPRSWLEGIYSYAANAMNPDKIMMGLPGYGWRWQIYDTTENLGTTYRGTSLTYYAAKYWMEGLYNHTGDAPPQPFIPFFSYWDWTDMVPWGLLQVYDFMEGWDTSREIAEPTKQETYSGRKYLTTYLKQQEVSFGTISVDRDGVPDSYSGNAVIGEGYASVLDEEAVLKYTFEVPTAGTYDVAVEIVYPRWDKNSIGISLDGDSQMLSESRMYFLYWRKKFWRILKSGVSLSAGKHTITVSGGVPGVVFYGFRVCSDFSQKATAGEVYYGLKPRKFMDVNGEMVQPDRAFKVTAEVLRRKPESALVWYEDFCDYSEIPTNYFTVLDGSWKIWKDESSDRVRKYSQLEGSGKLALDYTGFSEIHVRARFAFKSSGGGKAGVFLGSIFCCINYDTQCVELYQGSKKLGSYASSFSKTSNADLRSNPSLYTVEMRIRGNKVRVYSGAAYTLRFTATITAETGYVGFMAEKGVVCDLLRLGDAWYYEPYECFDITFPDGKQTTFGRCTRTGISWDNEFELFRVNSDVEEISTRSQDISMDYDFFHSHEMSLECGNDYEMKVVPHDLNVWLSRMYLGDADGFSIMYYSDVDSIVYWANEAAYTYGVSGIAIWSLGQEDMRLWDSMPDQI</sequence>
<feature type="domain" description="GH18" evidence="1">
    <location>
        <begin position="1"/>
        <end position="284"/>
    </location>
</feature>
<comment type="caution">
    <text evidence="2">The sequence shown here is derived from an EMBL/GenBank/DDBJ whole genome shotgun (WGS) entry which is preliminary data.</text>
</comment>
<dbReference type="PANTHER" id="PTHR46066">
    <property type="entry name" value="CHITINASE DOMAIN-CONTAINING PROTEIN 1 FAMILY MEMBER"/>
    <property type="match status" value="1"/>
</dbReference>
<gene>
    <name evidence="2" type="ORF">GMD30_10350</name>
</gene>
<dbReference type="InterPro" id="IPR001223">
    <property type="entry name" value="Glyco_hydro18_cat"/>
</dbReference>
<dbReference type="SUPFAM" id="SSF51445">
    <property type="entry name" value="(Trans)glycosidases"/>
    <property type="match status" value="1"/>
</dbReference>
<dbReference type="PANTHER" id="PTHR46066:SF2">
    <property type="entry name" value="CHITINASE DOMAIN-CONTAINING PROTEIN 1"/>
    <property type="match status" value="1"/>
</dbReference>
<dbReference type="InterPro" id="IPR017853">
    <property type="entry name" value="GH"/>
</dbReference>
<reference evidence="2 3" key="1">
    <citation type="journal article" date="2019" name="Nat. Med.">
        <title>A library of human gut bacterial isolates paired with longitudinal multiomics data enables mechanistic microbiome research.</title>
        <authorList>
            <person name="Poyet M."/>
            <person name="Groussin M."/>
            <person name="Gibbons S.M."/>
            <person name="Avila-Pacheco J."/>
            <person name="Jiang X."/>
            <person name="Kearney S.M."/>
            <person name="Perrotta A.R."/>
            <person name="Berdy B."/>
            <person name="Zhao S."/>
            <person name="Lieberman T.D."/>
            <person name="Swanson P.K."/>
            <person name="Smith M."/>
            <person name="Roesemann S."/>
            <person name="Alexander J.E."/>
            <person name="Rich S.A."/>
            <person name="Livny J."/>
            <person name="Vlamakis H."/>
            <person name="Clish C."/>
            <person name="Bullock K."/>
            <person name="Deik A."/>
            <person name="Scott J."/>
            <person name="Pierce K.A."/>
            <person name="Xavier R.J."/>
            <person name="Alm E.J."/>
        </authorList>
    </citation>
    <scope>NUCLEOTIDE SEQUENCE [LARGE SCALE GENOMIC DNA]</scope>
    <source>
        <strain evidence="2 3">BIOML-A1</strain>
    </source>
</reference>
<keyword evidence="2" id="KW-0378">Hydrolase</keyword>
<dbReference type="Proteomes" id="UP000446657">
    <property type="component" value="Unassembled WGS sequence"/>
</dbReference>
<organism evidence="2 3">
    <name type="scientific">Roseburia faecis</name>
    <dbReference type="NCBI Taxonomy" id="301302"/>
    <lineage>
        <taxon>Bacteria</taxon>
        <taxon>Bacillati</taxon>
        <taxon>Bacillota</taxon>
        <taxon>Clostridia</taxon>
        <taxon>Lachnospirales</taxon>
        <taxon>Lachnospiraceae</taxon>
        <taxon>Roseburia</taxon>
    </lineage>
</organism>
<evidence type="ECO:0000313" key="2">
    <source>
        <dbReference type="EMBL" id="MTR82089.1"/>
    </source>
</evidence>
<dbReference type="CDD" id="cd02795">
    <property type="entry name" value="CBM6-CBM35-CBM36_like"/>
    <property type="match status" value="1"/>
</dbReference>